<dbReference type="InterPro" id="IPR042556">
    <property type="entry name" value="AZUL_sf"/>
</dbReference>
<reference evidence="5 6" key="1">
    <citation type="journal article" date="2016" name="PLoS ONE">
        <title>Sequence Assembly of Yarrowia lipolytica Strain W29/CLIB89 Shows Transposable Element Diversity.</title>
        <authorList>
            <person name="Magnan C."/>
            <person name="Yu J."/>
            <person name="Chang I."/>
            <person name="Jahn E."/>
            <person name="Kanomata Y."/>
            <person name="Wu J."/>
            <person name="Zeller M."/>
            <person name="Oakes M."/>
            <person name="Baldi P."/>
            <person name="Sandmeyer S."/>
        </authorList>
    </citation>
    <scope>NUCLEOTIDE SEQUENCE [LARGE SCALE GENOMIC DNA]</scope>
    <source>
        <strain evidence="6">CLIB89(W29)</strain>
    </source>
</reference>
<dbReference type="PANTHER" id="PTHR12555">
    <property type="entry name" value="UBIQUITIN FUSION DEGRADATON PROTEIN 1"/>
    <property type="match status" value="1"/>
</dbReference>
<dbReference type="EMBL" id="CP017556">
    <property type="protein sequence ID" value="AOW04246.1"/>
    <property type="molecule type" value="Genomic_DNA"/>
</dbReference>
<feature type="domain" description="Ubiquitin fusion degradation protein UFD1 N-terminal subdomain 1" evidence="3">
    <location>
        <begin position="10"/>
        <end position="92"/>
    </location>
</feature>
<gene>
    <name evidence="5" type="ORF">YALI1_D22759g</name>
</gene>
<organism evidence="5 6">
    <name type="scientific">Yarrowia lipolytica</name>
    <name type="common">Candida lipolytica</name>
    <dbReference type="NCBI Taxonomy" id="4952"/>
    <lineage>
        <taxon>Eukaryota</taxon>
        <taxon>Fungi</taxon>
        <taxon>Dikarya</taxon>
        <taxon>Ascomycota</taxon>
        <taxon>Saccharomycotina</taxon>
        <taxon>Dipodascomycetes</taxon>
        <taxon>Dipodascales</taxon>
        <taxon>Dipodascales incertae sedis</taxon>
        <taxon>Yarrowia</taxon>
    </lineage>
</organism>
<evidence type="ECO:0000256" key="2">
    <source>
        <dbReference type="ARBA" id="ARBA00022786"/>
    </source>
</evidence>
<dbReference type="Gene3D" id="6.10.130.10">
    <property type="entry name" value="Ubiquitin-protein ligase E3A, N-terminal zinc-binding domain (AZUL)"/>
    <property type="match status" value="1"/>
</dbReference>
<comment type="similarity">
    <text evidence="1">Belongs to the UFD1 family.</text>
</comment>
<dbReference type="PANTHER" id="PTHR12555:SF13">
    <property type="entry name" value="UBIQUITIN RECOGNITION FACTOR IN ER-ASSOCIATED DEGRADATION PROTEIN 1"/>
    <property type="match status" value="1"/>
</dbReference>
<dbReference type="Pfam" id="PF23580">
    <property type="entry name" value="Znf_XAF1_N"/>
    <property type="match status" value="1"/>
</dbReference>
<dbReference type="OrthoDB" id="193703at2759"/>
<dbReference type="InterPro" id="IPR042299">
    <property type="entry name" value="Ufd1-like_Nn"/>
</dbReference>
<dbReference type="Pfam" id="PF16558">
    <property type="entry name" value="AZUL"/>
    <property type="match status" value="1"/>
</dbReference>
<dbReference type="GeneID" id="2911105"/>
<dbReference type="InterPro" id="IPR004854">
    <property type="entry name" value="Ufd1-like"/>
</dbReference>
<dbReference type="Pfam" id="PF03152">
    <property type="entry name" value="UFD1_N1"/>
    <property type="match status" value="1"/>
</dbReference>
<keyword evidence="2" id="KW-0833">Ubl conjugation pathway</keyword>
<dbReference type="GO" id="GO:0036503">
    <property type="term" value="P:ERAD pathway"/>
    <property type="evidence" value="ECO:0007669"/>
    <property type="project" value="TreeGrafter"/>
</dbReference>
<accession>A0A1H6Q630</accession>
<dbReference type="GO" id="GO:0034098">
    <property type="term" value="C:VCP-NPL4-UFD1 AAA ATPase complex"/>
    <property type="evidence" value="ECO:0007669"/>
    <property type="project" value="TreeGrafter"/>
</dbReference>
<evidence type="ECO:0000259" key="4">
    <source>
        <dbReference type="Pfam" id="PF16558"/>
    </source>
</evidence>
<evidence type="ECO:0000259" key="3">
    <source>
        <dbReference type="Pfam" id="PF03152"/>
    </source>
</evidence>
<dbReference type="Gene3D" id="2.40.40.50">
    <property type="entry name" value="Ubiquitin fusion degradation protein UFD1, N-terminal domain"/>
    <property type="match status" value="1"/>
</dbReference>
<dbReference type="VEuPathDB" id="FungiDB:YALI0_D18194g"/>
<dbReference type="AlphaFoldDB" id="A0A1H6Q630"/>
<dbReference type="InterPro" id="IPR032353">
    <property type="entry name" value="AZUL"/>
</dbReference>
<dbReference type="GO" id="GO:0031593">
    <property type="term" value="F:polyubiquitin modification-dependent protein binding"/>
    <property type="evidence" value="ECO:0007669"/>
    <property type="project" value="TreeGrafter"/>
</dbReference>
<dbReference type="InterPro" id="IPR055417">
    <property type="entry name" value="UFD1_N1"/>
</dbReference>
<evidence type="ECO:0000313" key="6">
    <source>
        <dbReference type="Proteomes" id="UP000182444"/>
    </source>
</evidence>
<proteinExistence type="inferred from homology"/>
<evidence type="ECO:0000256" key="1">
    <source>
        <dbReference type="ARBA" id="ARBA00006043"/>
    </source>
</evidence>
<feature type="domain" description="Ubiquitin-protein ligase E3A N-terminal zinc-binding" evidence="4">
    <location>
        <begin position="515"/>
        <end position="539"/>
    </location>
</feature>
<sequence>MKLVAYTWANKYSDKITLPADVLDSLVAEFGDELPRPLLFTIKARDPKNPRDSHLTTVGVKEFTAESGTVGVPQIVLENIRTETGAILDVTVSRDIPLATDMTLKPRDQYQVDNYEALLEAALRASYTALTVGQNIVIRNPSDASRDLEFVVESLSPASTVCIVDTDVNLDVLVPVGVDNGQIASAGSYKTRDTAADLASLDFSTITSLPFSSGPSKHRISLEKFPHITIASFRAFIGISQDTCPSSFIWSTLDGSVDIQASNPFGQELYIWSEDELKIENHAIEIEDGDHEMADDAPANSTKCPTCNNYIPDQSYTLHSNFCARNNIPCDQFDVCGHVFKRGEPRESHWHCQSCDKFGDGSDAHDTHVHYSHTTPQPCACGFQASNHITLALHSHTECPLTLHECRFCHLRVPRDVASPRDLISGYSGHESACGAKTTDCHVCKKPVRLRDLLSHQKLHTLATRDKIAPELCSNTLCIRGRGNNALELCDTCFGPLYSSVNDPTGSRLKSRVERRYVIQLTKGCGKSSCRNSYCVSSGLLAKPTMAQVMGLIKEIPAPSFCVDEKTTKRKNFVDFQAENSHYSREWLSVAIEENKGNEQEAVKWLEYNAPKEITV</sequence>
<protein>
    <submittedName>
        <fullName evidence="5">Uncharacterized protein</fullName>
    </submittedName>
</protein>
<name>A0A1H6Q630_YARLL</name>
<dbReference type="GO" id="GO:0006511">
    <property type="term" value="P:ubiquitin-dependent protein catabolic process"/>
    <property type="evidence" value="ECO:0007669"/>
    <property type="project" value="InterPro"/>
</dbReference>
<dbReference type="eggNOG" id="KOG1816">
    <property type="taxonomic scope" value="Eukaryota"/>
</dbReference>
<dbReference type="Proteomes" id="UP000182444">
    <property type="component" value="Chromosome 1D"/>
</dbReference>
<dbReference type="Gene3D" id="3.10.330.10">
    <property type="match status" value="1"/>
</dbReference>
<evidence type="ECO:0000313" key="5">
    <source>
        <dbReference type="EMBL" id="AOW04246.1"/>
    </source>
</evidence>
<dbReference type="RefSeq" id="XP_502974.2">
    <property type="nucleotide sequence ID" value="XM_502974.2"/>
</dbReference>
<dbReference type="VEuPathDB" id="FungiDB:YALI1_D22759g"/>
<dbReference type="KEGG" id="yli:2911105"/>